<evidence type="ECO:0000313" key="2">
    <source>
        <dbReference type="Proteomes" id="UP000805193"/>
    </source>
</evidence>
<organism evidence="1 2">
    <name type="scientific">Ixodes persulcatus</name>
    <name type="common">Taiga tick</name>
    <dbReference type="NCBI Taxonomy" id="34615"/>
    <lineage>
        <taxon>Eukaryota</taxon>
        <taxon>Metazoa</taxon>
        <taxon>Ecdysozoa</taxon>
        <taxon>Arthropoda</taxon>
        <taxon>Chelicerata</taxon>
        <taxon>Arachnida</taxon>
        <taxon>Acari</taxon>
        <taxon>Parasitiformes</taxon>
        <taxon>Ixodida</taxon>
        <taxon>Ixodoidea</taxon>
        <taxon>Ixodidae</taxon>
        <taxon>Ixodinae</taxon>
        <taxon>Ixodes</taxon>
    </lineage>
</organism>
<keyword evidence="2" id="KW-1185">Reference proteome</keyword>
<protein>
    <submittedName>
        <fullName evidence="1">Uncharacterized protein</fullName>
    </submittedName>
</protein>
<dbReference type="Proteomes" id="UP000805193">
    <property type="component" value="Unassembled WGS sequence"/>
</dbReference>
<proteinExistence type="predicted"/>
<reference evidence="1 2" key="1">
    <citation type="journal article" date="2020" name="Cell">
        <title>Large-Scale Comparative Analyses of Tick Genomes Elucidate Their Genetic Diversity and Vector Capacities.</title>
        <authorList>
            <consortium name="Tick Genome and Microbiome Consortium (TIGMIC)"/>
            <person name="Jia N."/>
            <person name="Wang J."/>
            <person name="Shi W."/>
            <person name="Du L."/>
            <person name="Sun Y."/>
            <person name="Zhan W."/>
            <person name="Jiang J.F."/>
            <person name="Wang Q."/>
            <person name="Zhang B."/>
            <person name="Ji P."/>
            <person name="Bell-Sakyi L."/>
            <person name="Cui X.M."/>
            <person name="Yuan T.T."/>
            <person name="Jiang B.G."/>
            <person name="Yang W.F."/>
            <person name="Lam T.T."/>
            <person name="Chang Q.C."/>
            <person name="Ding S.J."/>
            <person name="Wang X.J."/>
            <person name="Zhu J.G."/>
            <person name="Ruan X.D."/>
            <person name="Zhao L."/>
            <person name="Wei J.T."/>
            <person name="Ye R.Z."/>
            <person name="Que T.C."/>
            <person name="Du C.H."/>
            <person name="Zhou Y.H."/>
            <person name="Cheng J.X."/>
            <person name="Dai P.F."/>
            <person name="Guo W.B."/>
            <person name="Han X.H."/>
            <person name="Huang E.J."/>
            <person name="Li L.F."/>
            <person name="Wei W."/>
            <person name="Gao Y.C."/>
            <person name="Liu J.Z."/>
            <person name="Shao H.Z."/>
            <person name="Wang X."/>
            <person name="Wang C.C."/>
            <person name="Yang T.C."/>
            <person name="Huo Q.B."/>
            <person name="Li W."/>
            <person name="Chen H.Y."/>
            <person name="Chen S.E."/>
            <person name="Zhou L.G."/>
            <person name="Ni X.B."/>
            <person name="Tian J.H."/>
            <person name="Sheng Y."/>
            <person name="Liu T."/>
            <person name="Pan Y.S."/>
            <person name="Xia L.Y."/>
            <person name="Li J."/>
            <person name="Zhao F."/>
            <person name="Cao W.C."/>
        </authorList>
    </citation>
    <scope>NUCLEOTIDE SEQUENCE [LARGE SCALE GENOMIC DNA]</scope>
    <source>
        <strain evidence="1">Iper-2018</strain>
    </source>
</reference>
<evidence type="ECO:0000313" key="1">
    <source>
        <dbReference type="EMBL" id="KAG0413647.1"/>
    </source>
</evidence>
<accession>A0AC60P2K6</accession>
<name>A0AC60P2K6_IXOPE</name>
<gene>
    <name evidence="1" type="ORF">HPB47_009203</name>
</gene>
<dbReference type="EMBL" id="JABSTQ010011243">
    <property type="protein sequence ID" value="KAG0413647.1"/>
    <property type="molecule type" value="Genomic_DNA"/>
</dbReference>
<sequence length="265" mass="29654">MREEARGCLQENGHYIAAISDVLRFTAIRGIAQRADDKSFLSNNKGNVLELLHFVAKSDVIVLNKLQSGSPNAKYTHHSIQDEIFFDMSDLTVSHFKKDVDSAQFFALMVDESHDISKTQQLFVVLRYFLNGSVYERFLGFKSAKMLDAAPLYRYIKESLWRCGILLENCIAQMYDGSSVLSGKSQGIQALLTKDMPQAVWVYCLNHRLILVIVDACKALGSARTFFTLMETLCLFLGGSATHAMFLAVQKQVCGKAIKGISKTM</sequence>
<comment type="caution">
    <text evidence="1">The sequence shown here is derived from an EMBL/GenBank/DDBJ whole genome shotgun (WGS) entry which is preliminary data.</text>
</comment>